<evidence type="ECO:0000259" key="1">
    <source>
        <dbReference type="Pfam" id="PF00171"/>
    </source>
</evidence>
<dbReference type="GO" id="GO:0006210">
    <property type="term" value="P:thymine catabolic process"/>
    <property type="evidence" value="ECO:0007669"/>
    <property type="project" value="TreeGrafter"/>
</dbReference>
<sequence length="146" mass="15889">MGKAWEEAKGDVLKVVEVVEFACGMPQLMKGEALMDCATGYDTTMYHHPVGVFAGIAPWNFPAMIPQGWMAPICIAAGNCFVLKSASFVPQTSMRITELWYEAGLPKGVLNMVTTSRHEAEILLEHPDIAGVSFVGSTKVGLHIYK</sequence>
<gene>
    <name evidence="2" type="ORF">S01H4_12345</name>
</gene>
<dbReference type="EMBL" id="BART01005222">
    <property type="protein sequence ID" value="GAG62821.1"/>
    <property type="molecule type" value="Genomic_DNA"/>
</dbReference>
<dbReference type="InterPro" id="IPR015590">
    <property type="entry name" value="Aldehyde_DH_dom"/>
</dbReference>
<reference evidence="2" key="1">
    <citation type="journal article" date="2014" name="Front. Microbiol.">
        <title>High frequency of phylogenetically diverse reductive dehalogenase-homologous genes in deep subseafloor sedimentary metagenomes.</title>
        <authorList>
            <person name="Kawai M."/>
            <person name="Futagami T."/>
            <person name="Toyoda A."/>
            <person name="Takaki Y."/>
            <person name="Nishi S."/>
            <person name="Hori S."/>
            <person name="Arai W."/>
            <person name="Tsubouchi T."/>
            <person name="Morono Y."/>
            <person name="Uchiyama I."/>
            <person name="Ito T."/>
            <person name="Fujiyama A."/>
            <person name="Inagaki F."/>
            <person name="Takami H."/>
        </authorList>
    </citation>
    <scope>NUCLEOTIDE SEQUENCE</scope>
    <source>
        <strain evidence="2">Expedition CK06-06</strain>
    </source>
</reference>
<comment type="caution">
    <text evidence="2">The sequence shown here is derived from an EMBL/GenBank/DDBJ whole genome shotgun (WGS) entry which is preliminary data.</text>
</comment>
<evidence type="ECO:0000313" key="2">
    <source>
        <dbReference type="EMBL" id="GAG62821.1"/>
    </source>
</evidence>
<dbReference type="PANTHER" id="PTHR43866:SF4">
    <property type="entry name" value="MALONATE-SEMIALDEHYDE DEHYDROGENASE"/>
    <property type="match status" value="1"/>
</dbReference>
<accession>X1ASG4</accession>
<dbReference type="SUPFAM" id="SSF53720">
    <property type="entry name" value="ALDH-like"/>
    <property type="match status" value="1"/>
</dbReference>
<dbReference type="PANTHER" id="PTHR43866">
    <property type="entry name" value="MALONATE-SEMIALDEHYDE DEHYDROGENASE"/>
    <property type="match status" value="1"/>
</dbReference>
<dbReference type="InterPro" id="IPR016162">
    <property type="entry name" value="Ald_DH_N"/>
</dbReference>
<protein>
    <recommendedName>
        <fullName evidence="1">Aldehyde dehydrogenase domain-containing protein</fullName>
    </recommendedName>
</protein>
<feature type="domain" description="Aldehyde dehydrogenase" evidence="1">
    <location>
        <begin position="1"/>
        <end position="146"/>
    </location>
</feature>
<dbReference type="GO" id="GO:0004491">
    <property type="term" value="F:methylmalonate-semialdehyde dehydrogenase (acylating, NAD) activity"/>
    <property type="evidence" value="ECO:0007669"/>
    <property type="project" value="InterPro"/>
</dbReference>
<dbReference type="AlphaFoldDB" id="X1ASG4"/>
<dbReference type="Gene3D" id="3.40.605.10">
    <property type="entry name" value="Aldehyde Dehydrogenase, Chain A, domain 1"/>
    <property type="match status" value="1"/>
</dbReference>
<dbReference type="Pfam" id="PF00171">
    <property type="entry name" value="Aldedh"/>
    <property type="match status" value="1"/>
</dbReference>
<feature type="non-terminal residue" evidence="2">
    <location>
        <position position="146"/>
    </location>
</feature>
<organism evidence="2">
    <name type="scientific">marine sediment metagenome</name>
    <dbReference type="NCBI Taxonomy" id="412755"/>
    <lineage>
        <taxon>unclassified sequences</taxon>
        <taxon>metagenomes</taxon>
        <taxon>ecological metagenomes</taxon>
    </lineage>
</organism>
<name>X1ASG4_9ZZZZ</name>
<dbReference type="InterPro" id="IPR016161">
    <property type="entry name" value="Ald_DH/histidinol_DH"/>
</dbReference>
<dbReference type="GO" id="GO:0006574">
    <property type="term" value="P:L-valine catabolic process"/>
    <property type="evidence" value="ECO:0007669"/>
    <property type="project" value="TreeGrafter"/>
</dbReference>
<proteinExistence type="predicted"/>
<dbReference type="InterPro" id="IPR010061">
    <property type="entry name" value="MeMal-semiAld_DH"/>
</dbReference>